<feature type="signal peptide" evidence="2">
    <location>
        <begin position="1"/>
        <end position="18"/>
    </location>
</feature>
<dbReference type="Pfam" id="PF18962">
    <property type="entry name" value="Por_Secre_tail"/>
    <property type="match status" value="1"/>
</dbReference>
<name>A0A6N6RK30_9FLAO</name>
<dbReference type="AlphaFoldDB" id="A0A6N6RK30"/>
<keyword evidence="5" id="KW-1185">Reference proteome</keyword>
<dbReference type="RefSeq" id="WP_151667756.1">
    <property type="nucleotide sequence ID" value="NZ_WBVO01000008.1"/>
</dbReference>
<dbReference type="InterPro" id="IPR026444">
    <property type="entry name" value="Secre_tail"/>
</dbReference>
<dbReference type="Proteomes" id="UP000468650">
    <property type="component" value="Unassembled WGS sequence"/>
</dbReference>
<protein>
    <submittedName>
        <fullName evidence="4">T9SS type A sorting domain-containing protein</fullName>
    </submittedName>
</protein>
<dbReference type="NCBIfam" id="TIGR04183">
    <property type="entry name" value="Por_Secre_tail"/>
    <property type="match status" value="1"/>
</dbReference>
<gene>
    <name evidence="4" type="ORF">F8C67_10265</name>
</gene>
<comment type="caution">
    <text evidence="4">The sequence shown here is derived from an EMBL/GenBank/DDBJ whole genome shotgun (WGS) entry which is preliminary data.</text>
</comment>
<feature type="chain" id="PRO_5026930582" evidence="2">
    <location>
        <begin position="19"/>
        <end position="531"/>
    </location>
</feature>
<keyword evidence="1 2" id="KW-0732">Signal</keyword>
<organism evidence="4 5">
    <name type="scientific">Phaeocystidibacter luteus</name>
    <dbReference type="NCBI Taxonomy" id="911197"/>
    <lineage>
        <taxon>Bacteria</taxon>
        <taxon>Pseudomonadati</taxon>
        <taxon>Bacteroidota</taxon>
        <taxon>Flavobacteriia</taxon>
        <taxon>Flavobacteriales</taxon>
        <taxon>Phaeocystidibacteraceae</taxon>
        <taxon>Phaeocystidibacter</taxon>
    </lineage>
</organism>
<accession>A0A6N6RK30</accession>
<evidence type="ECO:0000259" key="3">
    <source>
        <dbReference type="Pfam" id="PF18962"/>
    </source>
</evidence>
<proteinExistence type="predicted"/>
<dbReference type="OrthoDB" id="951108at2"/>
<evidence type="ECO:0000256" key="1">
    <source>
        <dbReference type="ARBA" id="ARBA00022729"/>
    </source>
</evidence>
<evidence type="ECO:0000313" key="4">
    <source>
        <dbReference type="EMBL" id="KAB2808661.1"/>
    </source>
</evidence>
<sequence length="531" mass="58393">MKYLLLLCAASVATLSFAQTPASFIGKEHHAATETANTYYGSYITAAEEGGFFISPHAGWTGSGPSTVSDTIYFHFPSDPQYTASADFSPHLVKIAPPTNEVLSFRYGSLILEMGDYLLIGDSLGDYQSNTPPRFFLYEEIHDQNGVRWEYTGKKHELNGNFWTRDIEKISSTEIVIGGYDSVFVYDFNPNASAFLSRKQYLQNPLTPSSQGVVRTYGSSIEATGNFLFIAAPNDGTFTGTSWNGSVFVYERASSSDPYVQTDRISGFSHSTLSFGWRMEVTEVNGDVLLAINRLRIQGDPSRLHLYKLDGSMLTLQDSLDMISRGSFDLDANRGVFYLVEPFDRTYKSSNTSVGSVRILEPQMGSNGKYELNWTGAILPPTGAASDTTRMLGSVAIGNPLATNQPSNQWNYAWAAGMIMRQGSNNGQTVDFAGGWITPWDAQSNTISLSEARQIELNVFPIPATNNINVTCQKIDSPTNVLLTDMNGHVVRTLIVSSPTFQINKGELAAGIYVLQIQIGQHIVNQKVIFE</sequence>
<evidence type="ECO:0000256" key="2">
    <source>
        <dbReference type="SAM" id="SignalP"/>
    </source>
</evidence>
<feature type="domain" description="Secretion system C-terminal sorting" evidence="3">
    <location>
        <begin position="459"/>
        <end position="529"/>
    </location>
</feature>
<reference evidence="4 5" key="1">
    <citation type="submission" date="2019-09" db="EMBL/GenBank/DDBJ databases">
        <title>Genomes of family Cryomorphaceae.</title>
        <authorList>
            <person name="Bowman J.P."/>
        </authorList>
    </citation>
    <scope>NUCLEOTIDE SEQUENCE [LARGE SCALE GENOMIC DNA]</scope>
    <source>
        <strain evidence="4 5">LMG 25704</strain>
    </source>
</reference>
<evidence type="ECO:0000313" key="5">
    <source>
        <dbReference type="Proteomes" id="UP000468650"/>
    </source>
</evidence>
<dbReference type="EMBL" id="WBVO01000008">
    <property type="protein sequence ID" value="KAB2808661.1"/>
    <property type="molecule type" value="Genomic_DNA"/>
</dbReference>